<evidence type="ECO:0000256" key="1">
    <source>
        <dbReference type="PROSITE-ProRule" id="PRU00339"/>
    </source>
</evidence>
<protein>
    <recommendedName>
        <fullName evidence="3">VIT domain-containing protein</fullName>
    </recommendedName>
</protein>
<gene>
    <name evidence="4" type="ordered locus">Sde_2860</name>
</gene>
<name>Q21GR2_SACD2</name>
<keyword evidence="2" id="KW-0732">Signal</keyword>
<dbReference type="Gene3D" id="1.25.40.10">
    <property type="entry name" value="Tetratricopeptide repeat domain"/>
    <property type="match status" value="1"/>
</dbReference>
<evidence type="ECO:0000313" key="5">
    <source>
        <dbReference type="Proteomes" id="UP000001947"/>
    </source>
</evidence>
<sequence>MQVFRSLTLCFILVNIFLTASAFASPTASLLGRWVGFLDGSKIIVQFDEASKGLIEEGQGADYEITRYKYKVEGSRIIFIDADDFEEMVVDYALTPDGLSLMPEGDETIELTRMASVKTLPSILENHEWTVFTIPKVAIHTEITGRNAKTTVELSVTHATDQTYEAMLRFPLPSSATLTAYALDVEGVMIDSVAVEKARARQVFELIEDENIDPSLVELTNSNELAIEIYPINQGQPRSIRFTYVESLEADETGRLIYTFPFDKIGGEAELDVKVDLLASNKFPELKRALGEQQDWKKIKHKHFRGYRYTRQRDAERLEATLPLVLAIATNDKRVDIVEQDDFGDRYWATIMTFSRTNLTPIENAERVTLYWDTSLSMLESEVQNKAILAELLANVKTKNSKSKPLEVEVVLFANAITGSQVFAVDEQLTSNVTKYINTVAYDGATNFYPLFSRLAGLDASYSIIFSDFKPQFFNGEFQPSARPVYCITTTAPTNHSLANRISSASGGLSLSSRLLPVSDLVALIGMRPPKVDVKFEGRGGSWNADSFIKWNIENKLSLSIVSQVPEIASKVGVSVGNGRYKTLNLNKLPLKQAGIAKFKWLSAKIDELNAEGPAAKERIVALGVRHRIPTPYTSLLVLEDIEQYVEYGIPPPAQIEYADKYDEYRADIADEALSREDIIRALEKQWHSRVQSWQSQERKTKQDIENWKAIETKKLSASLDDGELEEVVVAGIRASMRTAEDIRRDADEVGGDQSISLSQWKPEAPYYASLNNALDAKARYIQYLTWREEYRASFNFYMDAAQVFIQHGEVEQARKILGNVLELGEGDDEAISLAAFNYLQLEDFDTAIFLFEEVIKLQPYEPSAHLNLAKAQSAKARTTRLQTDFQAAVDTFLYVALGPWEEDEPLRILALESLNRLLHTTDFKLNVGDLPQSLIAYLPMEIRLSLAWNSRTADIDLWVEEPTGERVGYSNKQGFSGGAISVDITDGYGPEVYYARYALEGEYKVYVNLYANMSAELTKPVTLTLTLTATTYYGYEKEDSQTQSMRVEKSGSEIYVGSIKFTPAK</sequence>
<dbReference type="EMBL" id="CP000282">
    <property type="protein sequence ID" value="ABD82117.1"/>
    <property type="molecule type" value="Genomic_DNA"/>
</dbReference>
<dbReference type="KEGG" id="sde:Sde_2860"/>
<dbReference type="SUPFAM" id="SSF48452">
    <property type="entry name" value="TPR-like"/>
    <property type="match status" value="1"/>
</dbReference>
<feature type="chain" id="PRO_5004199622" description="VIT domain-containing protein" evidence="2">
    <location>
        <begin position="25"/>
        <end position="1066"/>
    </location>
</feature>
<feature type="repeat" description="TPR" evidence="1">
    <location>
        <begin position="829"/>
        <end position="862"/>
    </location>
</feature>
<feature type="domain" description="VIT" evidence="3">
    <location>
        <begin position="118"/>
        <end position="246"/>
    </location>
</feature>
<dbReference type="STRING" id="203122.Sde_2860"/>
<evidence type="ECO:0000313" key="4">
    <source>
        <dbReference type="EMBL" id="ABD82117.1"/>
    </source>
</evidence>
<dbReference type="InterPro" id="IPR019734">
    <property type="entry name" value="TPR_rpt"/>
</dbReference>
<dbReference type="AlphaFoldDB" id="Q21GR2"/>
<dbReference type="InterPro" id="IPR019220">
    <property type="entry name" value="DUF2135"/>
</dbReference>
<dbReference type="InterPro" id="IPR013694">
    <property type="entry name" value="VIT"/>
</dbReference>
<reference evidence="4 5" key="1">
    <citation type="journal article" date="2008" name="PLoS Genet.">
        <title>Complete genome sequence of the complex carbohydrate-degrading marine bacterium, Saccharophagus degradans strain 2-40 T.</title>
        <authorList>
            <person name="Weiner R.M."/>
            <person name="Taylor L.E.II."/>
            <person name="Henrissat B."/>
            <person name="Hauser L."/>
            <person name="Land M."/>
            <person name="Coutinho P.M."/>
            <person name="Rancurel C."/>
            <person name="Saunders E.H."/>
            <person name="Longmire A.G."/>
            <person name="Zhang H."/>
            <person name="Bayer E.A."/>
            <person name="Gilbert H.J."/>
            <person name="Larimer F."/>
            <person name="Zhulin I.B."/>
            <person name="Ekborg N.A."/>
            <person name="Lamed R."/>
            <person name="Richardson P.M."/>
            <person name="Borovok I."/>
            <person name="Hutcheson S."/>
        </authorList>
    </citation>
    <scope>NUCLEOTIDE SEQUENCE [LARGE SCALE GENOMIC DNA]</scope>
    <source>
        <strain evidence="5">2-40 / ATCC 43961 / DSM 17024</strain>
    </source>
</reference>
<evidence type="ECO:0000256" key="2">
    <source>
        <dbReference type="SAM" id="SignalP"/>
    </source>
</evidence>
<dbReference type="GeneID" id="98614508"/>
<keyword evidence="1" id="KW-0802">TPR repeat</keyword>
<feature type="signal peptide" evidence="2">
    <location>
        <begin position="1"/>
        <end position="24"/>
    </location>
</feature>
<accession>Q21GR2</accession>
<dbReference type="RefSeq" id="WP_011469333.1">
    <property type="nucleotide sequence ID" value="NC_007912.1"/>
</dbReference>
<dbReference type="Pfam" id="PF09906">
    <property type="entry name" value="DUF2135"/>
    <property type="match status" value="1"/>
</dbReference>
<dbReference type="Proteomes" id="UP000001947">
    <property type="component" value="Chromosome"/>
</dbReference>
<organism evidence="4 5">
    <name type="scientific">Saccharophagus degradans (strain 2-40 / ATCC 43961 / DSM 17024)</name>
    <dbReference type="NCBI Taxonomy" id="203122"/>
    <lineage>
        <taxon>Bacteria</taxon>
        <taxon>Pseudomonadati</taxon>
        <taxon>Pseudomonadota</taxon>
        <taxon>Gammaproteobacteria</taxon>
        <taxon>Cellvibrionales</taxon>
        <taxon>Cellvibrionaceae</taxon>
        <taxon>Saccharophagus</taxon>
    </lineage>
</organism>
<dbReference type="OrthoDB" id="266279at2"/>
<dbReference type="Pfam" id="PF08487">
    <property type="entry name" value="VIT"/>
    <property type="match status" value="1"/>
</dbReference>
<dbReference type="HOGENOM" id="CLU_305415_0_0_6"/>
<keyword evidence="5" id="KW-1185">Reference proteome</keyword>
<dbReference type="PROSITE" id="PS51468">
    <property type="entry name" value="VIT"/>
    <property type="match status" value="1"/>
</dbReference>
<proteinExistence type="predicted"/>
<dbReference type="eggNOG" id="COG4676">
    <property type="taxonomic scope" value="Bacteria"/>
</dbReference>
<dbReference type="InterPro" id="IPR011990">
    <property type="entry name" value="TPR-like_helical_dom_sf"/>
</dbReference>
<evidence type="ECO:0000259" key="3">
    <source>
        <dbReference type="PROSITE" id="PS51468"/>
    </source>
</evidence>
<dbReference type="PROSITE" id="PS50005">
    <property type="entry name" value="TPR"/>
    <property type="match status" value="1"/>
</dbReference>